<name>A0A8T2PUQ1_9TELE</name>
<dbReference type="InterPro" id="IPR003912">
    <property type="entry name" value="Protea_act_rcpt"/>
</dbReference>
<feature type="region of interest" description="Disordered" evidence="12">
    <location>
        <begin position="603"/>
        <end position="658"/>
    </location>
</feature>
<sequence>MRLLLAQVLQSLVVGPPHQVASHPGLQLHDERLICQPQLLPVVLRCNASHDALGSRKKPRMAKRNATDILIPKVFNARRRNSSEQNSTSLLPELDVTEDHIEYYTGILSTLIIPLAYIVTIAVGLPANAVILRTVSTKTKTFPTAILYCSLAVSDLLFLLTLCFKVHYHLNGNNWVFGEAACRVVTACFHGNAYCSIHTLTCIGVKRYMAIVHPFTYKSLPKRGCTMCSSLAVWAVFLVAMVPELLIRQSYLLPKMKIITCHDIQPLEDQSLSFLLYYKLGLTFFGFIPSFLVTLFTYSSIIHRLNKSGSHWVHYIKVSTLVFVIFIVCFTPSSVILFTHYVNLYTSRPDHLYVLYNVAVCLCGLHSCLDPFLFFLMSKTTGSKQTFMRLSCSMLLKPSGESLSCSITPCVSLVSRTSFSTATADSISTATDSSSLSSSDWYRLAADSYTMGSWASGFISCCTVSAASPCRTAALIAAQRVLVPLGQRILCVPQHGVGVVQRCHGGLCLTLVYRLVDGDDRGVHWWHGPSVGPDCRFPPRESPDLSTPTCALASSGGSTQTFPPPSPSPLALPPGLQALRTFSGNCGSQILLQYYDGPISHAPPHSFSGRAHLPPPTSQLLRTGPSPTPHLIASQDGPISHPPPHSFSGRAHLPPTIS</sequence>
<dbReference type="Gene3D" id="1.20.1070.10">
    <property type="entry name" value="Rhodopsin 7-helix transmembrane proteins"/>
    <property type="match status" value="1"/>
</dbReference>
<dbReference type="InterPro" id="IPR017452">
    <property type="entry name" value="GPCR_Rhodpsn_7TM"/>
</dbReference>
<feature type="transmembrane region" description="Helical" evidence="13">
    <location>
        <begin position="318"/>
        <end position="342"/>
    </location>
</feature>
<keyword evidence="3 13" id="KW-0812">Transmembrane</keyword>
<keyword evidence="6 13" id="KW-0472">Membrane</keyword>
<feature type="transmembrane region" description="Helical" evidence="13">
    <location>
        <begin position="145"/>
        <end position="164"/>
    </location>
</feature>
<evidence type="ECO:0000256" key="9">
    <source>
        <dbReference type="ARBA" id="ARBA00023180"/>
    </source>
</evidence>
<evidence type="ECO:0000256" key="6">
    <source>
        <dbReference type="ARBA" id="ARBA00023136"/>
    </source>
</evidence>
<dbReference type="PROSITE" id="PS50262">
    <property type="entry name" value="G_PROTEIN_RECEP_F1_2"/>
    <property type="match status" value="1"/>
</dbReference>
<feature type="transmembrane region" description="Helical" evidence="13">
    <location>
        <begin position="184"/>
        <end position="205"/>
    </location>
</feature>
<keyword evidence="4 13" id="KW-1133">Transmembrane helix</keyword>
<evidence type="ECO:0000256" key="12">
    <source>
        <dbReference type="SAM" id="MobiDB-lite"/>
    </source>
</evidence>
<dbReference type="InterPro" id="IPR000276">
    <property type="entry name" value="GPCR_Rhodpsn"/>
</dbReference>
<feature type="compositionally biased region" description="Pro residues" evidence="12">
    <location>
        <begin position="562"/>
        <end position="572"/>
    </location>
</feature>
<evidence type="ECO:0000313" key="16">
    <source>
        <dbReference type="Proteomes" id="UP000824540"/>
    </source>
</evidence>
<evidence type="ECO:0000256" key="10">
    <source>
        <dbReference type="ARBA" id="ARBA00023224"/>
    </source>
</evidence>
<dbReference type="GO" id="GO:0007200">
    <property type="term" value="P:phospholipase C-activating G protein-coupled receptor signaling pathway"/>
    <property type="evidence" value="ECO:0007669"/>
    <property type="project" value="TreeGrafter"/>
</dbReference>
<dbReference type="PANTHER" id="PTHR24232">
    <property type="entry name" value="G-PROTEIN COUPLED RECEPTOR"/>
    <property type="match status" value="1"/>
</dbReference>
<dbReference type="GO" id="GO:0015057">
    <property type="term" value="F:thrombin-activated receptor activity"/>
    <property type="evidence" value="ECO:0007669"/>
    <property type="project" value="InterPro"/>
</dbReference>
<evidence type="ECO:0000256" key="11">
    <source>
        <dbReference type="PIRSR" id="PIRSR603912-52"/>
    </source>
</evidence>
<evidence type="ECO:0000256" key="1">
    <source>
        <dbReference type="ARBA" id="ARBA00004651"/>
    </source>
</evidence>
<organism evidence="15 16">
    <name type="scientific">Albula glossodonta</name>
    <name type="common">roundjaw bonefish</name>
    <dbReference type="NCBI Taxonomy" id="121402"/>
    <lineage>
        <taxon>Eukaryota</taxon>
        <taxon>Metazoa</taxon>
        <taxon>Chordata</taxon>
        <taxon>Craniata</taxon>
        <taxon>Vertebrata</taxon>
        <taxon>Euteleostomi</taxon>
        <taxon>Actinopterygii</taxon>
        <taxon>Neopterygii</taxon>
        <taxon>Teleostei</taxon>
        <taxon>Albuliformes</taxon>
        <taxon>Albulidae</taxon>
        <taxon>Albula</taxon>
    </lineage>
</organism>
<dbReference type="PANTHER" id="PTHR24232:SF0">
    <property type="entry name" value="PROTEINASE-ACTIVATED RECEPTOR 3"/>
    <property type="match status" value="1"/>
</dbReference>
<dbReference type="GO" id="GO:0007596">
    <property type="term" value="P:blood coagulation"/>
    <property type="evidence" value="ECO:0007669"/>
    <property type="project" value="InterPro"/>
</dbReference>
<evidence type="ECO:0000256" key="2">
    <source>
        <dbReference type="ARBA" id="ARBA00022475"/>
    </source>
</evidence>
<dbReference type="Pfam" id="PF00001">
    <property type="entry name" value="7tm_1"/>
    <property type="match status" value="1"/>
</dbReference>
<keyword evidence="9" id="KW-0325">Glycoprotein</keyword>
<feature type="transmembrane region" description="Helical" evidence="13">
    <location>
        <begin position="276"/>
        <end position="298"/>
    </location>
</feature>
<feature type="region of interest" description="Disordered" evidence="12">
    <location>
        <begin position="546"/>
        <end position="572"/>
    </location>
</feature>
<feature type="transmembrane region" description="Helical" evidence="13">
    <location>
        <begin position="226"/>
        <end position="247"/>
    </location>
</feature>
<dbReference type="AlphaFoldDB" id="A0A8T2PUQ1"/>
<gene>
    <name evidence="15" type="ORF">JZ751_001778</name>
</gene>
<evidence type="ECO:0000256" key="7">
    <source>
        <dbReference type="ARBA" id="ARBA00023157"/>
    </source>
</evidence>
<keyword evidence="7 11" id="KW-1015">Disulfide bond</keyword>
<keyword evidence="2" id="KW-1003">Cell membrane</keyword>
<evidence type="ECO:0000256" key="8">
    <source>
        <dbReference type="ARBA" id="ARBA00023170"/>
    </source>
</evidence>
<accession>A0A8T2PUQ1</accession>
<evidence type="ECO:0000256" key="5">
    <source>
        <dbReference type="ARBA" id="ARBA00023040"/>
    </source>
</evidence>
<dbReference type="GO" id="GO:0035025">
    <property type="term" value="P:positive regulation of Rho protein signal transduction"/>
    <property type="evidence" value="ECO:0007669"/>
    <property type="project" value="TreeGrafter"/>
</dbReference>
<dbReference type="OrthoDB" id="8859266at2759"/>
<dbReference type="PRINTS" id="PR01428">
    <property type="entry name" value="PROTEASEAR"/>
</dbReference>
<dbReference type="EMBL" id="JAFBMS010000002">
    <property type="protein sequence ID" value="KAG9355065.1"/>
    <property type="molecule type" value="Genomic_DNA"/>
</dbReference>
<feature type="transmembrane region" description="Helical" evidence="13">
    <location>
        <begin position="103"/>
        <end position="125"/>
    </location>
</feature>
<dbReference type="GO" id="GO:0005886">
    <property type="term" value="C:plasma membrane"/>
    <property type="evidence" value="ECO:0007669"/>
    <property type="project" value="UniProtKB-SubCell"/>
</dbReference>
<dbReference type="SUPFAM" id="SSF81321">
    <property type="entry name" value="Family A G protein-coupled receptor-like"/>
    <property type="match status" value="1"/>
</dbReference>
<keyword evidence="10" id="KW-0807">Transducer</keyword>
<evidence type="ECO:0000256" key="13">
    <source>
        <dbReference type="SAM" id="Phobius"/>
    </source>
</evidence>
<reference evidence="15" key="1">
    <citation type="thesis" date="2021" institute="BYU ScholarsArchive" country="Provo, UT, USA">
        <title>Applications of and Algorithms for Genome Assembly and Genomic Analyses with an Emphasis on Marine Teleosts.</title>
        <authorList>
            <person name="Pickett B.D."/>
        </authorList>
    </citation>
    <scope>NUCLEOTIDE SEQUENCE</scope>
    <source>
        <strain evidence="15">HI-2016</strain>
    </source>
</reference>
<feature type="domain" description="G-protein coupled receptors family 1 profile" evidence="14">
    <location>
        <begin position="127"/>
        <end position="374"/>
    </location>
</feature>
<feature type="disulfide bond" evidence="11">
    <location>
        <begin position="182"/>
        <end position="261"/>
    </location>
</feature>
<evidence type="ECO:0000256" key="4">
    <source>
        <dbReference type="ARBA" id="ARBA00022989"/>
    </source>
</evidence>
<dbReference type="FunFam" id="1.20.1070.10:FF:000040">
    <property type="entry name" value="Coagulation factor 2 (thrombin) receptor"/>
    <property type="match status" value="1"/>
</dbReference>
<keyword evidence="16" id="KW-1185">Reference proteome</keyword>
<keyword evidence="8" id="KW-0675">Receptor</keyword>
<evidence type="ECO:0000259" key="14">
    <source>
        <dbReference type="PROSITE" id="PS50262"/>
    </source>
</evidence>
<comment type="caution">
    <text evidence="15">The sequence shown here is derived from an EMBL/GenBank/DDBJ whole genome shotgun (WGS) entry which is preliminary data.</text>
</comment>
<comment type="subcellular location">
    <subcellularLocation>
        <location evidence="1">Cell membrane</location>
        <topology evidence="1">Multi-pass membrane protein</topology>
    </subcellularLocation>
</comment>
<dbReference type="Proteomes" id="UP000824540">
    <property type="component" value="Unassembled WGS sequence"/>
</dbReference>
<proteinExistence type="predicted"/>
<feature type="transmembrane region" description="Helical" evidence="13">
    <location>
        <begin position="354"/>
        <end position="376"/>
    </location>
</feature>
<keyword evidence="5" id="KW-0297">G-protein coupled receptor</keyword>
<dbReference type="PRINTS" id="PR00237">
    <property type="entry name" value="GPCRRHODOPSN"/>
</dbReference>
<evidence type="ECO:0000313" key="15">
    <source>
        <dbReference type="EMBL" id="KAG9355065.1"/>
    </source>
</evidence>
<protein>
    <recommendedName>
        <fullName evidence="14">G-protein coupled receptors family 1 profile domain-containing protein</fullName>
    </recommendedName>
</protein>
<evidence type="ECO:0000256" key="3">
    <source>
        <dbReference type="ARBA" id="ARBA00022692"/>
    </source>
</evidence>